<name>A0A5C8NHW8_9ACTN</name>
<dbReference type="PROSITE" id="PS50943">
    <property type="entry name" value="HTH_CROC1"/>
    <property type="match status" value="1"/>
</dbReference>
<accession>A0A5C8NHW8</accession>
<dbReference type="Pfam" id="PF06114">
    <property type="entry name" value="Peptidase_M78"/>
    <property type="match status" value="1"/>
</dbReference>
<dbReference type="SMART" id="SM00530">
    <property type="entry name" value="HTH_XRE"/>
    <property type="match status" value="1"/>
</dbReference>
<comment type="similarity">
    <text evidence="1">Belongs to the short-chain fatty acyl-CoA assimilation regulator (ScfR) family.</text>
</comment>
<dbReference type="RefSeq" id="WP_147685798.1">
    <property type="nucleotide sequence ID" value="NZ_VDUX01000003.1"/>
</dbReference>
<reference evidence="3 4" key="1">
    <citation type="submission" date="2019-06" db="EMBL/GenBank/DDBJ databases">
        <title>Aeromicrobium sp. nov., isolated from a maize field.</title>
        <authorList>
            <person name="Lin S.-Y."/>
            <person name="Tsai C.-F."/>
            <person name="Young C.-C."/>
        </authorList>
    </citation>
    <scope>NUCLEOTIDE SEQUENCE [LARGE SCALE GENOMIC DNA]</scope>
    <source>
        <strain evidence="3 4">CC-CFT486</strain>
    </source>
</reference>
<sequence length="347" mass="38060">MNSSAIAVSEPTMLGIVRAARGRTQKELEAATGVPQAVLSKAEGGLVDLDDDRISALAHELDVPADLLRFPQPAGEPVHVFHRKRSALPVSKVNQFRAMIELSHVQTSALFKDQAPRVVISHKPLPDDAFETPQERAQELRRTMGLEPGPVKNMVQLLESCGVVVVRRDLGSNLIDALISWPDGRAPLVLIGDHAPGDRLRFTLAHELGHAVMHKVPSNRQEAEADQFASEFLMPADDIRHDLNNVSLARLAELKLKWRVSMAALLRRARDLGAISDFRYKQVNIDISTAGYRKSEPVEITQESPHAVAAAISTRIASGESIESIARDAMMTTEELRDAYVGSADVY</sequence>
<keyword evidence="4" id="KW-1185">Reference proteome</keyword>
<evidence type="ECO:0000313" key="3">
    <source>
        <dbReference type="EMBL" id="TXL61484.1"/>
    </source>
</evidence>
<dbReference type="PANTHER" id="PTHR43236">
    <property type="entry name" value="ANTITOXIN HIGA1"/>
    <property type="match status" value="1"/>
</dbReference>
<dbReference type="OrthoDB" id="9794834at2"/>
<gene>
    <name evidence="3" type="ORF">FHP06_08655</name>
</gene>
<organism evidence="3 4">
    <name type="scientific">Aeromicrobium terrae</name>
    <dbReference type="NCBI Taxonomy" id="2498846"/>
    <lineage>
        <taxon>Bacteria</taxon>
        <taxon>Bacillati</taxon>
        <taxon>Actinomycetota</taxon>
        <taxon>Actinomycetes</taxon>
        <taxon>Propionibacteriales</taxon>
        <taxon>Nocardioidaceae</taxon>
        <taxon>Aeromicrobium</taxon>
    </lineage>
</organism>
<dbReference type="EMBL" id="VDUX01000003">
    <property type="protein sequence ID" value="TXL61484.1"/>
    <property type="molecule type" value="Genomic_DNA"/>
</dbReference>
<dbReference type="InterPro" id="IPR001387">
    <property type="entry name" value="Cro/C1-type_HTH"/>
</dbReference>
<protein>
    <submittedName>
        <fullName evidence="3">ImmA/IrrE family metallo-endopeptidase</fullName>
    </submittedName>
</protein>
<proteinExistence type="inferred from homology"/>
<dbReference type="SUPFAM" id="SSF47413">
    <property type="entry name" value="lambda repressor-like DNA-binding domains"/>
    <property type="match status" value="1"/>
</dbReference>
<dbReference type="Gene3D" id="1.10.10.2910">
    <property type="match status" value="1"/>
</dbReference>
<feature type="domain" description="HTH cro/C1-type" evidence="2">
    <location>
        <begin position="18"/>
        <end position="68"/>
    </location>
</feature>
<dbReference type="InterPro" id="IPR010359">
    <property type="entry name" value="IrrE_HExxH"/>
</dbReference>
<dbReference type="GO" id="GO:0003677">
    <property type="term" value="F:DNA binding"/>
    <property type="evidence" value="ECO:0007669"/>
    <property type="project" value="InterPro"/>
</dbReference>
<evidence type="ECO:0000256" key="1">
    <source>
        <dbReference type="ARBA" id="ARBA00007227"/>
    </source>
</evidence>
<dbReference type="InterPro" id="IPR010982">
    <property type="entry name" value="Lambda_DNA-bd_dom_sf"/>
</dbReference>
<dbReference type="Gene3D" id="1.10.260.40">
    <property type="entry name" value="lambda repressor-like DNA-binding domains"/>
    <property type="match status" value="1"/>
</dbReference>
<dbReference type="Pfam" id="PF01381">
    <property type="entry name" value="HTH_3"/>
    <property type="match status" value="1"/>
</dbReference>
<dbReference type="PANTHER" id="PTHR43236:SF1">
    <property type="entry name" value="BLL7220 PROTEIN"/>
    <property type="match status" value="1"/>
</dbReference>
<dbReference type="AlphaFoldDB" id="A0A5C8NHW8"/>
<evidence type="ECO:0000313" key="4">
    <source>
        <dbReference type="Proteomes" id="UP000321571"/>
    </source>
</evidence>
<dbReference type="CDD" id="cd00093">
    <property type="entry name" value="HTH_XRE"/>
    <property type="match status" value="1"/>
</dbReference>
<dbReference type="InterPro" id="IPR052345">
    <property type="entry name" value="Rad_response_metalloprotease"/>
</dbReference>
<dbReference type="Proteomes" id="UP000321571">
    <property type="component" value="Unassembled WGS sequence"/>
</dbReference>
<evidence type="ECO:0000259" key="2">
    <source>
        <dbReference type="PROSITE" id="PS50943"/>
    </source>
</evidence>
<comment type="caution">
    <text evidence="3">The sequence shown here is derived from an EMBL/GenBank/DDBJ whole genome shotgun (WGS) entry which is preliminary data.</text>
</comment>